<name>A0ABS1KLT2_9BACT</name>
<accession>A0ABS1KLT2</accession>
<dbReference type="Gene3D" id="3.40.430.10">
    <property type="entry name" value="Dihydrofolate Reductase, subunit A"/>
    <property type="match status" value="1"/>
</dbReference>
<dbReference type="InterPro" id="IPR024072">
    <property type="entry name" value="DHFR-like_dom_sf"/>
</dbReference>
<reference evidence="2 3" key="1">
    <citation type="submission" date="2021-01" db="EMBL/GenBank/DDBJ databases">
        <title>Chryseolinea sp. Jin1 Genome sequencing and assembly.</title>
        <authorList>
            <person name="Kim I."/>
        </authorList>
    </citation>
    <scope>NUCLEOTIDE SEQUENCE [LARGE SCALE GENOMIC DNA]</scope>
    <source>
        <strain evidence="2 3">Jin1</strain>
    </source>
</reference>
<feature type="domain" description="Bacterial bifunctional deaminase-reductase C-terminal" evidence="1">
    <location>
        <begin position="5"/>
        <end position="181"/>
    </location>
</feature>
<dbReference type="SUPFAM" id="SSF53597">
    <property type="entry name" value="Dihydrofolate reductase-like"/>
    <property type="match status" value="1"/>
</dbReference>
<dbReference type="EMBL" id="JAERRB010000001">
    <property type="protein sequence ID" value="MBL0740401.1"/>
    <property type="molecule type" value="Genomic_DNA"/>
</dbReference>
<dbReference type="Proteomes" id="UP000613030">
    <property type="component" value="Unassembled WGS sequence"/>
</dbReference>
<sequence>MRKTIALLHTTLDGFLAGPNGEMDWIQYDEEIQDHVAAKMHGIDTVFYGRVTYDMMVDFWPAEANNPDATPYHREHARWIGETTKIVFTKTMKEATWQNTVLIHDNIPKEVERLKALPGKDMLIIGSASIARFFLQKGLLDELWLNINPVILGKGIDLYKDLPQKINLTCLEAKKFACGVVGYCYRVER</sequence>
<evidence type="ECO:0000313" key="3">
    <source>
        <dbReference type="Proteomes" id="UP000613030"/>
    </source>
</evidence>
<dbReference type="InterPro" id="IPR050765">
    <property type="entry name" value="Riboflavin_Biosynth_HTPR"/>
</dbReference>
<dbReference type="PANTHER" id="PTHR38011">
    <property type="entry name" value="DIHYDROFOLATE REDUCTASE FAMILY PROTEIN (AFU_ORTHOLOGUE AFUA_8G06820)"/>
    <property type="match status" value="1"/>
</dbReference>
<protein>
    <submittedName>
        <fullName evidence="2">Dihydrofolate reductase</fullName>
    </submittedName>
</protein>
<comment type="caution">
    <text evidence="2">The sequence shown here is derived from an EMBL/GenBank/DDBJ whole genome shotgun (WGS) entry which is preliminary data.</text>
</comment>
<dbReference type="InterPro" id="IPR002734">
    <property type="entry name" value="RibDG_C"/>
</dbReference>
<dbReference type="PANTHER" id="PTHR38011:SF11">
    <property type="entry name" value="2,5-DIAMINO-6-RIBOSYLAMINO-4(3H)-PYRIMIDINONE 5'-PHOSPHATE REDUCTASE"/>
    <property type="match status" value="1"/>
</dbReference>
<dbReference type="RefSeq" id="WP_202007670.1">
    <property type="nucleotide sequence ID" value="NZ_JAERRB010000001.1"/>
</dbReference>
<gene>
    <name evidence="2" type="ORF">JI741_04190</name>
</gene>
<organism evidence="2 3">
    <name type="scientific">Chryseolinea lacunae</name>
    <dbReference type="NCBI Taxonomy" id="2801331"/>
    <lineage>
        <taxon>Bacteria</taxon>
        <taxon>Pseudomonadati</taxon>
        <taxon>Bacteroidota</taxon>
        <taxon>Cytophagia</taxon>
        <taxon>Cytophagales</taxon>
        <taxon>Fulvivirgaceae</taxon>
        <taxon>Chryseolinea</taxon>
    </lineage>
</organism>
<proteinExistence type="predicted"/>
<keyword evidence="3" id="KW-1185">Reference proteome</keyword>
<evidence type="ECO:0000259" key="1">
    <source>
        <dbReference type="Pfam" id="PF01872"/>
    </source>
</evidence>
<evidence type="ECO:0000313" key="2">
    <source>
        <dbReference type="EMBL" id="MBL0740401.1"/>
    </source>
</evidence>
<dbReference type="Pfam" id="PF01872">
    <property type="entry name" value="RibD_C"/>
    <property type="match status" value="1"/>
</dbReference>